<evidence type="ECO:0000313" key="2">
    <source>
        <dbReference type="EMBL" id="EUC44593.1"/>
    </source>
</evidence>
<sequence length="219" mass="25133">MTQPASRKPLNPTLYLMGFDCYPNDREYFEARRATGSATPYWFKEKLVYEDIAARPPMRTVTAGARRSSMDGTREYGKDSKTVKVEVEETTGDDEASEETKTPDTKKINEEKQPAKRPLKSPRKKIITIPLPKRRVAFPWTPRKPQRPHTFPSHRAHTPFPGQQPKNPKYSAGQQEDTYIDTRPPLHFSHDTRPPTNTIPLLSQHPALVKQQRITSRTV</sequence>
<evidence type="ECO:0000256" key="1">
    <source>
        <dbReference type="SAM" id="MobiDB-lite"/>
    </source>
</evidence>
<dbReference type="AlphaFoldDB" id="W6Z4B9"/>
<feature type="compositionally biased region" description="Basic and acidic residues" evidence="1">
    <location>
        <begin position="68"/>
        <end position="87"/>
    </location>
</feature>
<feature type="compositionally biased region" description="Acidic residues" evidence="1">
    <location>
        <begin position="88"/>
        <end position="97"/>
    </location>
</feature>
<dbReference type="KEGG" id="bor:COCMIDRAFT_97760"/>
<evidence type="ECO:0000313" key="3">
    <source>
        <dbReference type="Proteomes" id="UP000054032"/>
    </source>
</evidence>
<gene>
    <name evidence="2" type="ORF">COCMIDRAFT_97760</name>
</gene>
<accession>W6Z4B9</accession>
<keyword evidence="3" id="KW-1185">Reference proteome</keyword>
<feature type="compositionally biased region" description="Basic residues" evidence="1">
    <location>
        <begin position="115"/>
        <end position="136"/>
    </location>
</feature>
<feature type="compositionally biased region" description="Basic and acidic residues" evidence="1">
    <location>
        <begin position="98"/>
        <end position="114"/>
    </location>
</feature>
<dbReference type="HOGENOM" id="CLU_1261291_0_0_1"/>
<dbReference type="GeneID" id="19129120"/>
<dbReference type="OrthoDB" id="3693190at2759"/>
<feature type="region of interest" description="Disordered" evidence="1">
    <location>
        <begin position="60"/>
        <end position="200"/>
    </location>
</feature>
<proteinExistence type="predicted"/>
<name>W6Z4B9_COCMI</name>
<reference evidence="2 3" key="1">
    <citation type="journal article" date="2013" name="PLoS Genet.">
        <title>Comparative genome structure, secondary metabolite, and effector coding capacity across Cochliobolus pathogens.</title>
        <authorList>
            <person name="Condon B.J."/>
            <person name="Leng Y."/>
            <person name="Wu D."/>
            <person name="Bushley K.E."/>
            <person name="Ohm R.A."/>
            <person name="Otillar R."/>
            <person name="Martin J."/>
            <person name="Schackwitz W."/>
            <person name="Grimwood J."/>
            <person name="MohdZainudin N."/>
            <person name="Xue C."/>
            <person name="Wang R."/>
            <person name="Manning V.A."/>
            <person name="Dhillon B."/>
            <person name="Tu Z.J."/>
            <person name="Steffenson B.J."/>
            <person name="Salamov A."/>
            <person name="Sun H."/>
            <person name="Lowry S."/>
            <person name="LaButti K."/>
            <person name="Han J."/>
            <person name="Copeland A."/>
            <person name="Lindquist E."/>
            <person name="Barry K."/>
            <person name="Schmutz J."/>
            <person name="Baker S.E."/>
            <person name="Ciuffetti L.M."/>
            <person name="Grigoriev I.V."/>
            <person name="Zhong S."/>
            <person name="Turgeon B.G."/>
        </authorList>
    </citation>
    <scope>NUCLEOTIDE SEQUENCE [LARGE SCALE GENOMIC DNA]</scope>
    <source>
        <strain evidence="2 3">ATCC 44560</strain>
    </source>
</reference>
<dbReference type="Proteomes" id="UP000054032">
    <property type="component" value="Unassembled WGS sequence"/>
</dbReference>
<organism evidence="2 3">
    <name type="scientific">Bipolaris oryzae ATCC 44560</name>
    <dbReference type="NCBI Taxonomy" id="930090"/>
    <lineage>
        <taxon>Eukaryota</taxon>
        <taxon>Fungi</taxon>
        <taxon>Dikarya</taxon>
        <taxon>Ascomycota</taxon>
        <taxon>Pezizomycotina</taxon>
        <taxon>Dothideomycetes</taxon>
        <taxon>Pleosporomycetidae</taxon>
        <taxon>Pleosporales</taxon>
        <taxon>Pleosporineae</taxon>
        <taxon>Pleosporaceae</taxon>
        <taxon>Bipolaris</taxon>
    </lineage>
</organism>
<dbReference type="EMBL" id="KI964001">
    <property type="protein sequence ID" value="EUC44593.1"/>
    <property type="molecule type" value="Genomic_DNA"/>
</dbReference>
<protein>
    <submittedName>
        <fullName evidence="2">Uncharacterized protein</fullName>
    </submittedName>
</protein>
<dbReference type="RefSeq" id="XP_007688897.1">
    <property type="nucleotide sequence ID" value="XM_007690707.1"/>
</dbReference>
<feature type="compositionally biased region" description="Basic residues" evidence="1">
    <location>
        <begin position="144"/>
        <end position="157"/>
    </location>
</feature>